<organism evidence="1 2">
    <name type="scientific">Trametes sanguinea</name>
    <dbReference type="NCBI Taxonomy" id="158606"/>
    <lineage>
        <taxon>Eukaryota</taxon>
        <taxon>Fungi</taxon>
        <taxon>Dikarya</taxon>
        <taxon>Basidiomycota</taxon>
        <taxon>Agaricomycotina</taxon>
        <taxon>Agaricomycetes</taxon>
        <taxon>Polyporales</taxon>
        <taxon>Polyporaceae</taxon>
        <taxon>Trametes</taxon>
    </lineage>
</organism>
<dbReference type="EMBL" id="JANSHE010005489">
    <property type="protein sequence ID" value="KAJ2970742.1"/>
    <property type="molecule type" value="Genomic_DNA"/>
</dbReference>
<keyword evidence="2" id="KW-1185">Reference proteome</keyword>
<evidence type="ECO:0000313" key="1">
    <source>
        <dbReference type="EMBL" id="KAJ2970742.1"/>
    </source>
</evidence>
<evidence type="ECO:0000313" key="2">
    <source>
        <dbReference type="Proteomes" id="UP001144978"/>
    </source>
</evidence>
<gene>
    <name evidence="1" type="ORF">NUW54_g12664</name>
</gene>
<name>A0ACC1MVP8_9APHY</name>
<protein>
    <submittedName>
        <fullName evidence="1">Uncharacterized protein</fullName>
    </submittedName>
</protein>
<sequence>MEKVRAMLIEAGLPRSLWGEAVLHATWLKNRTSTKALGGRTPFEAATGSPPDLRGVPIWGSKVWVHSTSDGKLGERAKCGRWVGFDAQSQGQRDGATAIHILAESSGRSSRAACLFRRAEHAWLDSMLGHMHPSMACCFVTVSGAAYVLTAPSKRRGRRTDAPRPLACKRHSSEETCCALGSAPSEGLFVLRSLSVLRAVGPLERTERVYRRPVDRLHPAPAQPRTAATARRFSPPVRGERSVVTARTRIFEAKFEDIPFVRAETSLHDGCRVVMFSLLLLNRAVCVGGRAHAHWSGPTWMAKFRAGCIVEFFASGGWSFVRSLELRAAPAFVPGIRPLTEKVVAVLKPLARLHEIVNPAAH</sequence>
<proteinExistence type="predicted"/>
<accession>A0ACC1MVP8</accession>
<comment type="caution">
    <text evidence="1">The sequence shown here is derived from an EMBL/GenBank/DDBJ whole genome shotgun (WGS) entry which is preliminary data.</text>
</comment>
<reference evidence="1" key="1">
    <citation type="submission" date="2022-08" db="EMBL/GenBank/DDBJ databases">
        <title>Genome Sequence of Pycnoporus sanguineus.</title>
        <authorList>
            <person name="Buettner E."/>
        </authorList>
    </citation>
    <scope>NUCLEOTIDE SEQUENCE</scope>
    <source>
        <strain evidence="1">CG-C14</strain>
    </source>
</reference>
<dbReference type="Proteomes" id="UP001144978">
    <property type="component" value="Unassembled WGS sequence"/>
</dbReference>